<dbReference type="InterPro" id="IPR043135">
    <property type="entry name" value="Fur_C"/>
</dbReference>
<keyword evidence="4" id="KW-0678">Repressor</keyword>
<keyword evidence="13" id="KW-1185">Reference proteome</keyword>
<dbReference type="Pfam" id="PF01475">
    <property type="entry name" value="FUR"/>
    <property type="match status" value="1"/>
</dbReference>
<feature type="binding site" evidence="11">
    <location>
        <position position="138"/>
    </location>
    <ligand>
        <name>Zn(2+)</name>
        <dbReference type="ChEBI" id="CHEBI:29105"/>
    </ligand>
</feature>
<dbReference type="PANTHER" id="PTHR33202">
    <property type="entry name" value="ZINC UPTAKE REGULATION PROTEIN"/>
    <property type="match status" value="1"/>
</dbReference>
<keyword evidence="5 11" id="KW-0479">Metal-binding</keyword>
<dbReference type="PANTHER" id="PTHR33202:SF18">
    <property type="entry name" value="TRANSCRIPTIONAL REGULATOR FURA"/>
    <property type="match status" value="1"/>
</dbReference>
<evidence type="ECO:0000256" key="11">
    <source>
        <dbReference type="PIRSR" id="PIRSR602481-1"/>
    </source>
</evidence>
<comment type="subcellular location">
    <subcellularLocation>
        <location evidence="1">Cytoplasm</location>
    </subcellularLocation>
</comment>
<keyword evidence="8" id="KW-0805">Transcription regulation</keyword>
<dbReference type="RefSeq" id="WP_180894596.1">
    <property type="nucleotide sequence ID" value="NZ_JACCKD010000008.1"/>
</dbReference>
<dbReference type="Gene3D" id="3.30.1490.190">
    <property type="match status" value="1"/>
</dbReference>
<reference evidence="12 13" key="1">
    <citation type="submission" date="2020-07" db="EMBL/GenBank/DDBJ databases">
        <title>Genome of Haloechinothrix sp.</title>
        <authorList>
            <person name="Tang S.-K."/>
            <person name="Yang L."/>
            <person name="Zhu W.-Y."/>
        </authorList>
    </citation>
    <scope>NUCLEOTIDE SEQUENCE [LARGE SCALE GENOMIC DNA]</scope>
    <source>
        <strain evidence="12 13">YIM 98757</strain>
    </source>
</reference>
<proteinExistence type="inferred from homology"/>
<keyword evidence="10" id="KW-0804">Transcription</keyword>
<name>A0A838AF88_9PSEU</name>
<dbReference type="GO" id="GO:0005737">
    <property type="term" value="C:cytoplasm"/>
    <property type="evidence" value="ECO:0007669"/>
    <property type="project" value="UniProtKB-SubCell"/>
</dbReference>
<comment type="caution">
    <text evidence="12">The sequence shown here is derived from an EMBL/GenBank/DDBJ whole genome shotgun (WGS) entry which is preliminary data.</text>
</comment>
<dbReference type="GO" id="GO:1900376">
    <property type="term" value="P:regulation of secondary metabolite biosynthetic process"/>
    <property type="evidence" value="ECO:0007669"/>
    <property type="project" value="TreeGrafter"/>
</dbReference>
<organism evidence="12 13">
    <name type="scientific">Haloechinothrix aidingensis</name>
    <dbReference type="NCBI Taxonomy" id="2752311"/>
    <lineage>
        <taxon>Bacteria</taxon>
        <taxon>Bacillati</taxon>
        <taxon>Actinomycetota</taxon>
        <taxon>Actinomycetes</taxon>
        <taxon>Pseudonocardiales</taxon>
        <taxon>Pseudonocardiaceae</taxon>
        <taxon>Haloechinothrix</taxon>
    </lineage>
</organism>
<dbReference type="CDD" id="cd07153">
    <property type="entry name" value="Fur_like"/>
    <property type="match status" value="1"/>
</dbReference>
<evidence type="ECO:0000256" key="10">
    <source>
        <dbReference type="ARBA" id="ARBA00023163"/>
    </source>
</evidence>
<evidence type="ECO:0000256" key="4">
    <source>
        <dbReference type="ARBA" id="ARBA00022491"/>
    </source>
</evidence>
<evidence type="ECO:0000313" key="13">
    <source>
        <dbReference type="Proteomes" id="UP000582974"/>
    </source>
</evidence>
<comment type="similarity">
    <text evidence="2">Belongs to the Fur family.</text>
</comment>
<keyword evidence="9" id="KW-0238">DNA-binding</keyword>
<feature type="binding site" evidence="11">
    <location>
        <position position="98"/>
    </location>
    <ligand>
        <name>Zn(2+)</name>
        <dbReference type="ChEBI" id="CHEBI:29105"/>
    </ligand>
</feature>
<dbReference type="GO" id="GO:0045892">
    <property type="term" value="P:negative regulation of DNA-templated transcription"/>
    <property type="evidence" value="ECO:0007669"/>
    <property type="project" value="TreeGrafter"/>
</dbReference>
<dbReference type="Gene3D" id="1.10.10.10">
    <property type="entry name" value="Winged helix-like DNA-binding domain superfamily/Winged helix DNA-binding domain"/>
    <property type="match status" value="1"/>
</dbReference>
<comment type="cofactor">
    <cofactor evidence="11">
        <name>Zn(2+)</name>
        <dbReference type="ChEBI" id="CHEBI:29105"/>
    </cofactor>
    <text evidence="11">Binds 1 zinc ion per subunit.</text>
</comment>
<evidence type="ECO:0000313" key="12">
    <source>
        <dbReference type="EMBL" id="MBA0127788.1"/>
    </source>
</evidence>
<evidence type="ECO:0000256" key="1">
    <source>
        <dbReference type="ARBA" id="ARBA00004496"/>
    </source>
</evidence>
<keyword evidence="7" id="KW-0408">Iron</keyword>
<dbReference type="Proteomes" id="UP000582974">
    <property type="component" value="Unassembled WGS sequence"/>
</dbReference>
<evidence type="ECO:0000256" key="2">
    <source>
        <dbReference type="ARBA" id="ARBA00007957"/>
    </source>
</evidence>
<dbReference type="AlphaFoldDB" id="A0A838AF88"/>
<dbReference type="GO" id="GO:0008270">
    <property type="term" value="F:zinc ion binding"/>
    <property type="evidence" value="ECO:0007669"/>
    <property type="project" value="TreeGrafter"/>
</dbReference>
<accession>A0A838AF88</accession>
<dbReference type="GO" id="GO:0000976">
    <property type="term" value="F:transcription cis-regulatory region binding"/>
    <property type="evidence" value="ECO:0007669"/>
    <property type="project" value="TreeGrafter"/>
</dbReference>
<evidence type="ECO:0000256" key="9">
    <source>
        <dbReference type="ARBA" id="ARBA00023125"/>
    </source>
</evidence>
<keyword evidence="6 11" id="KW-0862">Zinc</keyword>
<feature type="binding site" evidence="11">
    <location>
        <position position="135"/>
    </location>
    <ligand>
        <name>Zn(2+)</name>
        <dbReference type="ChEBI" id="CHEBI:29105"/>
    </ligand>
</feature>
<keyword evidence="3" id="KW-0963">Cytoplasm</keyword>
<feature type="binding site" evidence="11">
    <location>
        <position position="95"/>
    </location>
    <ligand>
        <name>Zn(2+)</name>
        <dbReference type="ChEBI" id="CHEBI:29105"/>
    </ligand>
</feature>
<dbReference type="GO" id="GO:0003700">
    <property type="term" value="F:DNA-binding transcription factor activity"/>
    <property type="evidence" value="ECO:0007669"/>
    <property type="project" value="InterPro"/>
</dbReference>
<dbReference type="EMBL" id="JACCKD010000008">
    <property type="protein sequence ID" value="MBA0127788.1"/>
    <property type="molecule type" value="Genomic_DNA"/>
</dbReference>
<protein>
    <submittedName>
        <fullName evidence="12">Transcriptional repressor</fullName>
    </submittedName>
</protein>
<dbReference type="SUPFAM" id="SSF46785">
    <property type="entry name" value="Winged helix' DNA-binding domain"/>
    <property type="match status" value="1"/>
</dbReference>
<gene>
    <name evidence="12" type="ORF">H0B56_19760</name>
</gene>
<sequence length="161" mass="17699">MPPHGASLRTQLRQAGLRVTEPRLTVLEWLADHPHATADEIGKGVRERIGSVSTQAIYDVLAACSRAGLVRWIEPAGHPARYERRTGDNHHHLVCRVCGRIDDADCPRGSPPCLIPDDDKGYELDEVEVVFWGVCRDCSATAEPLPASYSTGSSHHEEAQQ</sequence>
<evidence type="ECO:0000256" key="5">
    <source>
        <dbReference type="ARBA" id="ARBA00022723"/>
    </source>
</evidence>
<evidence type="ECO:0000256" key="7">
    <source>
        <dbReference type="ARBA" id="ARBA00023004"/>
    </source>
</evidence>
<evidence type="ECO:0000256" key="3">
    <source>
        <dbReference type="ARBA" id="ARBA00022490"/>
    </source>
</evidence>
<evidence type="ECO:0000256" key="6">
    <source>
        <dbReference type="ARBA" id="ARBA00022833"/>
    </source>
</evidence>
<dbReference type="InterPro" id="IPR036388">
    <property type="entry name" value="WH-like_DNA-bd_sf"/>
</dbReference>
<evidence type="ECO:0000256" key="8">
    <source>
        <dbReference type="ARBA" id="ARBA00023015"/>
    </source>
</evidence>
<dbReference type="InterPro" id="IPR002481">
    <property type="entry name" value="FUR"/>
</dbReference>
<dbReference type="InterPro" id="IPR036390">
    <property type="entry name" value="WH_DNA-bd_sf"/>
</dbReference>